<accession>A0A8J3J037</accession>
<dbReference type="Pfam" id="PF05721">
    <property type="entry name" value="PhyH"/>
    <property type="match status" value="1"/>
</dbReference>
<dbReference type="PANTHER" id="PTHR20883">
    <property type="entry name" value="PHYTANOYL-COA DIOXYGENASE DOMAIN CONTAINING 1"/>
    <property type="match status" value="1"/>
</dbReference>
<dbReference type="Proteomes" id="UP000597444">
    <property type="component" value="Unassembled WGS sequence"/>
</dbReference>
<evidence type="ECO:0000313" key="2">
    <source>
        <dbReference type="Proteomes" id="UP000597444"/>
    </source>
</evidence>
<dbReference type="EMBL" id="BNJK01000002">
    <property type="protein sequence ID" value="GHO99151.1"/>
    <property type="molecule type" value="Genomic_DNA"/>
</dbReference>
<dbReference type="PANTHER" id="PTHR20883:SF46">
    <property type="entry name" value="PHYTANOYL-COA HYDROXYLASE"/>
    <property type="match status" value="1"/>
</dbReference>
<proteinExistence type="predicted"/>
<protein>
    <submittedName>
        <fullName evidence="1">Protein involved in biosynthesis of mitomycin antibiotics/polyketide fumonisin</fullName>
    </submittedName>
</protein>
<sequence length="248" mass="28030">MIAQEQREFYQENGYLLVKGLFSRDEAAAWRRECHALAERLSEHRSIDATWGSARATVKQKTQLLHCHDVQFQAATFTRLLVDERLTEIAASLIGSPNVQLHHNKMFIKPPEKGSPFPMHQDHPFFPHERHSMIAAICHFDDAPLEKGCVLVIPGSHKRGPVEHIEEGGWHLPFEQYPLESAVPCAAEAGDVLFFSYLTIHGSGVNVSNEARTTLLIQMRDPEDRPTLDVHQSRGQGMMLRGIDPLSR</sequence>
<dbReference type="InterPro" id="IPR008775">
    <property type="entry name" value="Phytyl_CoA_dOase-like"/>
</dbReference>
<dbReference type="GO" id="GO:0005506">
    <property type="term" value="F:iron ion binding"/>
    <property type="evidence" value="ECO:0007669"/>
    <property type="project" value="UniProtKB-ARBA"/>
</dbReference>
<dbReference type="RefSeq" id="WP_220209805.1">
    <property type="nucleotide sequence ID" value="NZ_BNJK01000002.1"/>
</dbReference>
<keyword evidence="2" id="KW-1185">Reference proteome</keyword>
<reference evidence="1" key="1">
    <citation type="submission" date="2020-10" db="EMBL/GenBank/DDBJ databases">
        <title>Taxonomic study of unclassified bacteria belonging to the class Ktedonobacteria.</title>
        <authorList>
            <person name="Yabe S."/>
            <person name="Wang C.M."/>
            <person name="Zheng Y."/>
            <person name="Sakai Y."/>
            <person name="Cavaletti L."/>
            <person name="Monciardini P."/>
            <person name="Donadio S."/>
        </authorList>
    </citation>
    <scope>NUCLEOTIDE SEQUENCE</scope>
    <source>
        <strain evidence="1">ID150040</strain>
    </source>
</reference>
<comment type="caution">
    <text evidence="1">The sequence shown here is derived from an EMBL/GenBank/DDBJ whole genome shotgun (WGS) entry which is preliminary data.</text>
</comment>
<dbReference type="Gene3D" id="2.60.120.620">
    <property type="entry name" value="q2cbj1_9rhob like domain"/>
    <property type="match status" value="1"/>
</dbReference>
<dbReference type="AlphaFoldDB" id="A0A8J3J037"/>
<dbReference type="GO" id="GO:0016706">
    <property type="term" value="F:2-oxoglutarate-dependent dioxygenase activity"/>
    <property type="evidence" value="ECO:0007669"/>
    <property type="project" value="UniProtKB-ARBA"/>
</dbReference>
<gene>
    <name evidence="1" type="ORF">KSF_091990</name>
</gene>
<dbReference type="SUPFAM" id="SSF51197">
    <property type="entry name" value="Clavaminate synthase-like"/>
    <property type="match status" value="1"/>
</dbReference>
<organism evidence="1 2">
    <name type="scientific">Reticulibacter mediterranei</name>
    <dbReference type="NCBI Taxonomy" id="2778369"/>
    <lineage>
        <taxon>Bacteria</taxon>
        <taxon>Bacillati</taxon>
        <taxon>Chloroflexota</taxon>
        <taxon>Ktedonobacteria</taxon>
        <taxon>Ktedonobacterales</taxon>
        <taxon>Reticulibacteraceae</taxon>
        <taxon>Reticulibacter</taxon>
    </lineage>
</organism>
<name>A0A8J3J037_9CHLR</name>
<evidence type="ECO:0000313" key="1">
    <source>
        <dbReference type="EMBL" id="GHO99151.1"/>
    </source>
</evidence>